<dbReference type="PANTHER" id="PTHR43133">
    <property type="entry name" value="RNA POLYMERASE ECF-TYPE SIGMA FACTO"/>
    <property type="match status" value="1"/>
</dbReference>
<dbReference type="STRING" id="354355.SAMN05660816_05271"/>
<protein>
    <recommendedName>
        <fullName evidence="9">RNA polymerase sigma factor</fullName>
    </recommendedName>
</protein>
<dbReference type="AlphaFoldDB" id="A0A1V9F357"/>
<keyword evidence="4" id="KW-0804">Transcription</keyword>
<evidence type="ECO:0000256" key="1">
    <source>
        <dbReference type="ARBA" id="ARBA00010641"/>
    </source>
</evidence>
<dbReference type="InterPro" id="IPR013325">
    <property type="entry name" value="RNA_pol_sigma_r2"/>
</dbReference>
<dbReference type="CDD" id="cd06171">
    <property type="entry name" value="Sigma70_r4"/>
    <property type="match status" value="1"/>
</dbReference>
<organism evidence="7 8">
    <name type="scientific">Niastella yeongjuensis</name>
    <dbReference type="NCBI Taxonomy" id="354355"/>
    <lineage>
        <taxon>Bacteria</taxon>
        <taxon>Pseudomonadati</taxon>
        <taxon>Bacteroidota</taxon>
        <taxon>Chitinophagia</taxon>
        <taxon>Chitinophagales</taxon>
        <taxon>Chitinophagaceae</taxon>
        <taxon>Niastella</taxon>
    </lineage>
</organism>
<dbReference type="EMBL" id="LVXG01000008">
    <property type="protein sequence ID" value="OQP52675.1"/>
    <property type="molecule type" value="Genomic_DNA"/>
</dbReference>
<reference evidence="8" key="1">
    <citation type="submission" date="2016-04" db="EMBL/GenBank/DDBJ databases">
        <authorList>
            <person name="Chen L."/>
            <person name="Zhuang W."/>
            <person name="Wang G."/>
        </authorList>
    </citation>
    <scope>NUCLEOTIDE SEQUENCE [LARGE SCALE GENOMIC DNA]</scope>
    <source>
        <strain evidence="8">17621</strain>
    </source>
</reference>
<gene>
    <name evidence="7" type="ORF">A4H97_25410</name>
</gene>
<dbReference type="InterPro" id="IPR013324">
    <property type="entry name" value="RNA_pol_sigma_r3/r4-like"/>
</dbReference>
<keyword evidence="8" id="KW-1185">Reference proteome</keyword>
<sequence length="180" mass="21206">MGDEMAFTRLFAQWNQLLAGFIFRLTESRELTEEIVQDVFLNIWRVRETLAGIDNFKHFLLVVARNKAYDALKKQLREEQRRKAWEIENQQEPATSDAESEWVHVDIIEQAIDQLPPRRKEIYLLSRHERLTYKEIAARLKISTESVKTHLKLATHSITGFIRAHVCELSILVISFLKKM</sequence>
<dbReference type="Gene3D" id="1.10.1740.10">
    <property type="match status" value="1"/>
</dbReference>
<keyword evidence="3" id="KW-0731">Sigma factor</keyword>
<comment type="caution">
    <text evidence="7">The sequence shown here is derived from an EMBL/GenBank/DDBJ whole genome shotgun (WGS) entry which is preliminary data.</text>
</comment>
<feature type="domain" description="RNA polymerase sigma factor 70 region 4 type 2" evidence="6">
    <location>
        <begin position="107"/>
        <end position="154"/>
    </location>
</feature>
<dbReference type="Pfam" id="PF08281">
    <property type="entry name" value="Sigma70_r4_2"/>
    <property type="match status" value="1"/>
</dbReference>
<dbReference type="NCBIfam" id="TIGR02937">
    <property type="entry name" value="sigma70-ECF"/>
    <property type="match status" value="1"/>
</dbReference>
<dbReference type="InterPro" id="IPR007627">
    <property type="entry name" value="RNA_pol_sigma70_r2"/>
</dbReference>
<evidence type="ECO:0008006" key="9">
    <source>
        <dbReference type="Google" id="ProtNLM"/>
    </source>
</evidence>
<evidence type="ECO:0000256" key="2">
    <source>
        <dbReference type="ARBA" id="ARBA00023015"/>
    </source>
</evidence>
<accession>A0A1V9F357</accession>
<comment type="similarity">
    <text evidence="1">Belongs to the sigma-70 factor family. ECF subfamily.</text>
</comment>
<dbReference type="InterPro" id="IPR014284">
    <property type="entry name" value="RNA_pol_sigma-70_dom"/>
</dbReference>
<dbReference type="InterPro" id="IPR039425">
    <property type="entry name" value="RNA_pol_sigma-70-like"/>
</dbReference>
<evidence type="ECO:0000256" key="3">
    <source>
        <dbReference type="ARBA" id="ARBA00023082"/>
    </source>
</evidence>
<evidence type="ECO:0000259" key="6">
    <source>
        <dbReference type="Pfam" id="PF08281"/>
    </source>
</evidence>
<dbReference type="InterPro" id="IPR013249">
    <property type="entry name" value="RNA_pol_sigma70_r4_t2"/>
</dbReference>
<dbReference type="PANTHER" id="PTHR43133:SF46">
    <property type="entry name" value="RNA POLYMERASE SIGMA-70 FACTOR ECF SUBFAMILY"/>
    <property type="match status" value="1"/>
</dbReference>
<dbReference type="GO" id="GO:0016987">
    <property type="term" value="F:sigma factor activity"/>
    <property type="evidence" value="ECO:0007669"/>
    <property type="project" value="UniProtKB-KW"/>
</dbReference>
<dbReference type="Pfam" id="PF04542">
    <property type="entry name" value="Sigma70_r2"/>
    <property type="match status" value="1"/>
</dbReference>
<dbReference type="Gene3D" id="1.10.10.10">
    <property type="entry name" value="Winged helix-like DNA-binding domain superfamily/Winged helix DNA-binding domain"/>
    <property type="match status" value="1"/>
</dbReference>
<dbReference type="SUPFAM" id="SSF88946">
    <property type="entry name" value="Sigma2 domain of RNA polymerase sigma factors"/>
    <property type="match status" value="1"/>
</dbReference>
<evidence type="ECO:0000313" key="8">
    <source>
        <dbReference type="Proteomes" id="UP000192610"/>
    </source>
</evidence>
<dbReference type="SUPFAM" id="SSF88659">
    <property type="entry name" value="Sigma3 and sigma4 domains of RNA polymerase sigma factors"/>
    <property type="match status" value="1"/>
</dbReference>
<evidence type="ECO:0000256" key="4">
    <source>
        <dbReference type="ARBA" id="ARBA00023163"/>
    </source>
</evidence>
<evidence type="ECO:0000259" key="5">
    <source>
        <dbReference type="Pfam" id="PF04542"/>
    </source>
</evidence>
<dbReference type="InterPro" id="IPR036388">
    <property type="entry name" value="WH-like_DNA-bd_sf"/>
</dbReference>
<name>A0A1V9F357_9BACT</name>
<dbReference type="GO" id="GO:0006352">
    <property type="term" value="P:DNA-templated transcription initiation"/>
    <property type="evidence" value="ECO:0007669"/>
    <property type="project" value="InterPro"/>
</dbReference>
<dbReference type="GO" id="GO:0003677">
    <property type="term" value="F:DNA binding"/>
    <property type="evidence" value="ECO:0007669"/>
    <property type="project" value="InterPro"/>
</dbReference>
<dbReference type="Proteomes" id="UP000192610">
    <property type="component" value="Unassembled WGS sequence"/>
</dbReference>
<proteinExistence type="inferred from homology"/>
<evidence type="ECO:0000313" key="7">
    <source>
        <dbReference type="EMBL" id="OQP52675.1"/>
    </source>
</evidence>
<keyword evidence="2" id="KW-0805">Transcription regulation</keyword>
<feature type="domain" description="RNA polymerase sigma-70 region 2" evidence="5">
    <location>
        <begin position="10"/>
        <end position="77"/>
    </location>
</feature>